<evidence type="ECO:0000256" key="1">
    <source>
        <dbReference type="SAM" id="SignalP"/>
    </source>
</evidence>
<dbReference type="Pfam" id="PF19271">
    <property type="entry name" value="Nis1"/>
    <property type="match status" value="1"/>
</dbReference>
<keyword evidence="1" id="KW-0732">Signal</keyword>
<organism evidence="2 3">
    <name type="scientific">Lentinula edodes</name>
    <name type="common">Shiitake mushroom</name>
    <name type="synonym">Lentinus edodes</name>
    <dbReference type="NCBI Taxonomy" id="5353"/>
    <lineage>
        <taxon>Eukaryota</taxon>
        <taxon>Fungi</taxon>
        <taxon>Dikarya</taxon>
        <taxon>Basidiomycota</taxon>
        <taxon>Agaricomycotina</taxon>
        <taxon>Agaricomycetes</taxon>
        <taxon>Agaricomycetidae</taxon>
        <taxon>Agaricales</taxon>
        <taxon>Marasmiineae</taxon>
        <taxon>Omphalotaceae</taxon>
        <taxon>Lentinula</taxon>
    </lineage>
</organism>
<feature type="signal peptide" evidence="1">
    <location>
        <begin position="1"/>
        <end position="20"/>
    </location>
</feature>
<dbReference type="InterPro" id="IPR045469">
    <property type="entry name" value="Nis1"/>
</dbReference>
<reference evidence="2 3" key="2">
    <citation type="submission" date="2017-02" db="EMBL/GenBank/DDBJ databases">
        <title>A genome survey and senescence transcriptome analysis in Lentinula edodes.</title>
        <authorList>
            <person name="Sakamoto Y."/>
            <person name="Nakade K."/>
            <person name="Sato S."/>
            <person name="Yoshida Y."/>
            <person name="Miyazaki K."/>
            <person name="Natsume S."/>
            <person name="Konno N."/>
        </authorList>
    </citation>
    <scope>NUCLEOTIDE SEQUENCE [LARGE SCALE GENOMIC DNA]</scope>
    <source>
        <strain evidence="2 3">NBRC 111202</strain>
    </source>
</reference>
<keyword evidence="3" id="KW-1185">Reference proteome</keyword>
<dbReference type="EMBL" id="BDGU01000102">
    <property type="protein sequence ID" value="GAW02596.1"/>
    <property type="molecule type" value="Genomic_DNA"/>
</dbReference>
<comment type="caution">
    <text evidence="2">The sequence shown here is derived from an EMBL/GenBank/DDBJ whole genome shotgun (WGS) entry which is preliminary data.</text>
</comment>
<name>A0A1Q3E622_LENED</name>
<sequence length="214" mass="23778">MRFIFSLLPFLALATSVVHAQNAYIYTPADMTEVPAGSSFNVTIAQGDSNSSWKNIAIVIALLNCHEYSSTCLGPAEELGTILYSGPFNPQFTTEPGTAELPPHENFTLTVPSDFETGQSQLGVALFDLVGALLFPYLQTFNTTIVFPYYSLYLLGRFLDLGFIGKLTRFIECLYLPARRPARFLKDAINPTQPRLRRLPVNTAGLMLFLQRLL</sequence>
<evidence type="ECO:0000313" key="3">
    <source>
        <dbReference type="Proteomes" id="UP000188533"/>
    </source>
</evidence>
<accession>A0A1Q3E622</accession>
<dbReference type="AlphaFoldDB" id="A0A1Q3E622"/>
<protein>
    <submittedName>
        <fullName evidence="2">Uncharacterized protein</fullName>
    </submittedName>
</protein>
<dbReference type="Proteomes" id="UP000188533">
    <property type="component" value="Unassembled WGS sequence"/>
</dbReference>
<feature type="chain" id="PRO_5012071929" evidence="1">
    <location>
        <begin position="21"/>
        <end position="214"/>
    </location>
</feature>
<gene>
    <name evidence="2" type="ORF">LENED_004259</name>
</gene>
<proteinExistence type="predicted"/>
<evidence type="ECO:0000313" key="2">
    <source>
        <dbReference type="EMBL" id="GAW02596.1"/>
    </source>
</evidence>
<reference evidence="2 3" key="1">
    <citation type="submission" date="2016-08" db="EMBL/GenBank/DDBJ databases">
        <authorList>
            <consortium name="Lentinula edodes genome sequencing consortium"/>
            <person name="Sakamoto Y."/>
            <person name="Nakade K."/>
            <person name="Sato S."/>
            <person name="Yoshida Y."/>
            <person name="Miyazaki K."/>
            <person name="Natsume S."/>
            <person name="Konno N."/>
        </authorList>
    </citation>
    <scope>NUCLEOTIDE SEQUENCE [LARGE SCALE GENOMIC DNA]</scope>
    <source>
        <strain evidence="2 3">NBRC 111202</strain>
    </source>
</reference>